<accession>A0ABP5QRK1</accession>
<feature type="signal peptide" evidence="2">
    <location>
        <begin position="1"/>
        <end position="36"/>
    </location>
</feature>
<proteinExistence type="predicted"/>
<keyword evidence="2" id="KW-0732">Signal</keyword>
<feature type="compositionally biased region" description="Polar residues" evidence="1">
    <location>
        <begin position="47"/>
        <end position="60"/>
    </location>
</feature>
<feature type="region of interest" description="Disordered" evidence="1">
    <location>
        <begin position="38"/>
        <end position="125"/>
    </location>
</feature>
<gene>
    <name evidence="3" type="ORF">GCM10010430_25670</name>
</gene>
<feature type="chain" id="PRO_5045753159" description="ATP-binding protein" evidence="2">
    <location>
        <begin position="37"/>
        <end position="125"/>
    </location>
</feature>
<organism evidence="3 4">
    <name type="scientific">Kitasatospora cystarginea</name>
    <dbReference type="NCBI Taxonomy" id="58350"/>
    <lineage>
        <taxon>Bacteria</taxon>
        <taxon>Bacillati</taxon>
        <taxon>Actinomycetota</taxon>
        <taxon>Actinomycetes</taxon>
        <taxon>Kitasatosporales</taxon>
        <taxon>Streptomycetaceae</taxon>
        <taxon>Kitasatospora</taxon>
    </lineage>
</organism>
<evidence type="ECO:0000256" key="2">
    <source>
        <dbReference type="SAM" id="SignalP"/>
    </source>
</evidence>
<comment type="caution">
    <text evidence="3">The sequence shown here is derived from an EMBL/GenBank/DDBJ whole genome shotgun (WGS) entry which is preliminary data.</text>
</comment>
<keyword evidence="4" id="KW-1185">Reference proteome</keyword>
<dbReference type="EMBL" id="BAAATR010000009">
    <property type="protein sequence ID" value="GAA2242913.1"/>
    <property type="molecule type" value="Genomic_DNA"/>
</dbReference>
<evidence type="ECO:0000313" key="3">
    <source>
        <dbReference type="EMBL" id="GAA2242913.1"/>
    </source>
</evidence>
<protein>
    <recommendedName>
        <fullName evidence="5">ATP-binding protein</fullName>
    </recommendedName>
</protein>
<dbReference type="Proteomes" id="UP001500305">
    <property type="component" value="Unassembled WGS sequence"/>
</dbReference>
<evidence type="ECO:0000313" key="4">
    <source>
        <dbReference type="Proteomes" id="UP001500305"/>
    </source>
</evidence>
<dbReference type="RefSeq" id="WP_344636444.1">
    <property type="nucleotide sequence ID" value="NZ_BAAATR010000009.1"/>
</dbReference>
<reference evidence="4" key="1">
    <citation type="journal article" date="2019" name="Int. J. Syst. Evol. Microbiol.">
        <title>The Global Catalogue of Microorganisms (GCM) 10K type strain sequencing project: providing services to taxonomists for standard genome sequencing and annotation.</title>
        <authorList>
            <consortium name="The Broad Institute Genomics Platform"/>
            <consortium name="The Broad Institute Genome Sequencing Center for Infectious Disease"/>
            <person name="Wu L."/>
            <person name="Ma J."/>
        </authorList>
    </citation>
    <scope>NUCLEOTIDE SEQUENCE [LARGE SCALE GENOMIC DNA]</scope>
    <source>
        <strain evidence="4">JCM 7356</strain>
    </source>
</reference>
<sequence>MSSHAKVNHRPRLRGLGLATGVALLLGGGFAAQAVADTGAKPAVTPKVTTTGDAAPQTASKPGVSEPGGAPKVVDAGKSAGGPKVVDAGKSAGAPKVVDAGRTGAGSAPAENAPRVIQPGSGLQK</sequence>
<evidence type="ECO:0008006" key="5">
    <source>
        <dbReference type="Google" id="ProtNLM"/>
    </source>
</evidence>
<name>A0ABP5QRK1_9ACTN</name>
<evidence type="ECO:0000256" key="1">
    <source>
        <dbReference type="SAM" id="MobiDB-lite"/>
    </source>
</evidence>